<dbReference type="PANTHER" id="PTHR12215">
    <property type="entry name" value="PHOSPHOPANTETHEINE TRANSFERASE"/>
    <property type="match status" value="1"/>
</dbReference>
<feature type="domain" description="4'-phosphopantetheinyl transferase" evidence="3">
    <location>
        <begin position="82"/>
        <end position="190"/>
    </location>
</feature>
<reference evidence="4 5" key="1">
    <citation type="submission" date="2021-08" db="EMBL/GenBank/DDBJ databases">
        <title>Lysobacter sp. strain CJ11 Genome sequencing and assembly.</title>
        <authorList>
            <person name="Kim I."/>
        </authorList>
    </citation>
    <scope>NUCLEOTIDE SEQUENCE [LARGE SCALE GENOMIC DNA]</scope>
    <source>
        <strain evidence="4 5">CJ11</strain>
    </source>
</reference>
<organism evidence="4 5">
    <name type="scientific">Lysobacter soyae</name>
    <dbReference type="NCBI Taxonomy" id="2764185"/>
    <lineage>
        <taxon>Bacteria</taxon>
        <taxon>Pseudomonadati</taxon>
        <taxon>Pseudomonadota</taxon>
        <taxon>Gammaproteobacteria</taxon>
        <taxon>Lysobacterales</taxon>
        <taxon>Lysobacteraceae</taxon>
        <taxon>Lysobacter</taxon>
    </lineage>
</organism>
<dbReference type="InterPro" id="IPR050559">
    <property type="entry name" value="P-Pant_transferase_sf"/>
</dbReference>
<dbReference type="InterPro" id="IPR037143">
    <property type="entry name" value="4-PPantetheinyl_Trfase_dom_sf"/>
</dbReference>
<dbReference type="SUPFAM" id="SSF56214">
    <property type="entry name" value="4'-phosphopantetheinyl transferase"/>
    <property type="match status" value="2"/>
</dbReference>
<evidence type="ECO:0000256" key="2">
    <source>
        <dbReference type="ARBA" id="ARBA00022679"/>
    </source>
</evidence>
<proteinExistence type="inferred from homology"/>
<dbReference type="Proteomes" id="UP000824755">
    <property type="component" value="Chromosome"/>
</dbReference>
<dbReference type="GO" id="GO:0016740">
    <property type="term" value="F:transferase activity"/>
    <property type="evidence" value="ECO:0007669"/>
    <property type="project" value="UniProtKB-KW"/>
</dbReference>
<gene>
    <name evidence="4" type="ORF">H8L67_01535</name>
</gene>
<name>A0ABX8WQY9_9GAMM</name>
<dbReference type="PANTHER" id="PTHR12215:SF10">
    <property type="entry name" value="L-AMINOADIPATE-SEMIALDEHYDE DEHYDROGENASE-PHOSPHOPANTETHEINYL TRANSFERASE"/>
    <property type="match status" value="1"/>
</dbReference>
<accession>A0ABX8WQY9</accession>
<keyword evidence="2 4" id="KW-0808">Transferase</keyword>
<dbReference type="InterPro" id="IPR008278">
    <property type="entry name" value="4-PPantetheinyl_Trfase_dom"/>
</dbReference>
<sequence>MSRLNDRARTPATVWLRLPDMEPAEGLVREWLSDQLGIAKNDIRFERDAQGRPRLQAPLAHMDCNWSHSGGFLLASVVTHARVGVDIELIQPRRRIDDIAERYFTPAEQAWLGRLNGRNKVRAFHRLWCCKEAILKAHGRGLSFGLDRLELLPDTKRRMQLQAMDAELGSPYAWQLEEWIPAAGYVAALAVKRA</sequence>
<comment type="similarity">
    <text evidence="1">Belongs to the P-Pant transferase superfamily. Gsp/Sfp/HetI/AcpT family.</text>
</comment>
<dbReference type="RefSeq" id="WP_220380047.1">
    <property type="nucleotide sequence ID" value="NZ_CP080544.1"/>
</dbReference>
<dbReference type="Pfam" id="PF01648">
    <property type="entry name" value="ACPS"/>
    <property type="match status" value="1"/>
</dbReference>
<dbReference type="Gene3D" id="3.90.470.20">
    <property type="entry name" value="4'-phosphopantetheinyl transferase domain"/>
    <property type="match status" value="1"/>
</dbReference>
<evidence type="ECO:0000313" key="5">
    <source>
        <dbReference type="Proteomes" id="UP000824755"/>
    </source>
</evidence>
<evidence type="ECO:0000259" key="3">
    <source>
        <dbReference type="Pfam" id="PF01648"/>
    </source>
</evidence>
<dbReference type="EMBL" id="CP080544">
    <property type="protein sequence ID" value="QYR53230.1"/>
    <property type="molecule type" value="Genomic_DNA"/>
</dbReference>
<evidence type="ECO:0000256" key="1">
    <source>
        <dbReference type="ARBA" id="ARBA00010990"/>
    </source>
</evidence>
<keyword evidence="5" id="KW-1185">Reference proteome</keyword>
<evidence type="ECO:0000313" key="4">
    <source>
        <dbReference type="EMBL" id="QYR53230.1"/>
    </source>
</evidence>
<protein>
    <submittedName>
        <fullName evidence="4">4'-phosphopantetheinyl transferase superfamily protein</fullName>
    </submittedName>
</protein>